<dbReference type="EMBL" id="CABVLI010000029">
    <property type="protein sequence ID" value="VVT02152.1"/>
    <property type="molecule type" value="Genomic_DNA"/>
</dbReference>
<accession>A0A5E7Y5N1</accession>
<gene>
    <name evidence="2" type="ORF">SPHINGO391_350344</name>
</gene>
<evidence type="ECO:0000313" key="3">
    <source>
        <dbReference type="Proteomes" id="UP000326857"/>
    </source>
</evidence>
<feature type="compositionally biased region" description="Low complexity" evidence="1">
    <location>
        <begin position="26"/>
        <end position="38"/>
    </location>
</feature>
<protein>
    <submittedName>
        <fullName evidence="2">Uncharacterized protein</fullName>
    </submittedName>
</protein>
<evidence type="ECO:0000313" key="2">
    <source>
        <dbReference type="EMBL" id="VVT02152.1"/>
    </source>
</evidence>
<proteinExistence type="predicted"/>
<feature type="region of interest" description="Disordered" evidence="1">
    <location>
        <begin position="1"/>
        <end position="75"/>
    </location>
</feature>
<evidence type="ECO:0000256" key="1">
    <source>
        <dbReference type="SAM" id="MobiDB-lite"/>
    </source>
</evidence>
<dbReference type="Proteomes" id="UP000326857">
    <property type="component" value="Unassembled WGS sequence"/>
</dbReference>
<sequence>MWQDENDRDVRNGLARPSSHGGLGSLHGPLPRVAAPPGGCAGGGRDHRHTRKLSSLGAAVGGTARGDRATRRTCPSRGFVATVPWSRRTEPADDRCLRPVGRRHRARGHGNWRHIGGACTRCQPAFAAWLRGPMMFSARNTQVEMKEYGYGPKLRKGAAKHDVDARRGVPASTEVLHGRPICADADAAHREQHQSRAHPSRTRWAAAVPAWR</sequence>
<feature type="region of interest" description="Disordered" evidence="1">
    <location>
        <begin position="189"/>
        <end position="212"/>
    </location>
</feature>
<name>A0A5E7Y5N1_9SPHN</name>
<dbReference type="AlphaFoldDB" id="A0A5E7Y5N1"/>
<reference evidence="2 3" key="1">
    <citation type="submission" date="2019-09" db="EMBL/GenBank/DDBJ databases">
        <authorList>
            <person name="Dittami M. S."/>
        </authorList>
    </citation>
    <scope>NUCLEOTIDE SEQUENCE [LARGE SCALE GENOMIC DNA]</scope>
    <source>
        <strain evidence="2">SPHINGO391</strain>
    </source>
</reference>
<organism evidence="2 3">
    <name type="scientific">Sphingomonas aurantiaca</name>
    <dbReference type="NCBI Taxonomy" id="185949"/>
    <lineage>
        <taxon>Bacteria</taxon>
        <taxon>Pseudomonadati</taxon>
        <taxon>Pseudomonadota</taxon>
        <taxon>Alphaproteobacteria</taxon>
        <taxon>Sphingomonadales</taxon>
        <taxon>Sphingomonadaceae</taxon>
        <taxon>Sphingomonas</taxon>
    </lineage>
</organism>